<dbReference type="Proteomes" id="UP001311915">
    <property type="component" value="Unassembled WGS sequence"/>
</dbReference>
<keyword evidence="2" id="KW-1185">Reference proteome</keyword>
<sequence length="239" mass="27374">MSIHGRIHGVKICTKAPSISHLFFADDALYFFKAAKEEATSSQQVNFQKSDIFFSRNTNESVKKEIVDIFHLGLPAVVGRSKKSVFTYIHDRVIAKINSWKCTSLSPAGREVLLKTVVQSIPTYVMNMFLLPSNICEPVERAMNGFLWKSGTRENQGIRWVSWQKVCVRKEDMGLGFQELHYFNIAMLAKTGWNMLTRPEALVSKLFQARYYHKSDFLYAELGQILDLYGEVYVLESVL</sequence>
<proteinExistence type="predicted"/>
<dbReference type="PANTHER" id="PTHR33116">
    <property type="entry name" value="REVERSE TRANSCRIPTASE ZINC-BINDING DOMAIN-CONTAINING PROTEIN-RELATED-RELATED"/>
    <property type="match status" value="1"/>
</dbReference>
<evidence type="ECO:0000313" key="1">
    <source>
        <dbReference type="EMBL" id="KAK4733220.1"/>
    </source>
</evidence>
<dbReference type="PANTHER" id="PTHR33116:SF86">
    <property type="entry name" value="REVERSE TRANSCRIPTASE DOMAIN-CONTAINING PROTEIN"/>
    <property type="match status" value="1"/>
</dbReference>
<evidence type="ECO:0000313" key="2">
    <source>
        <dbReference type="Proteomes" id="UP001311915"/>
    </source>
</evidence>
<accession>A0AAV9M8M4</accession>
<dbReference type="AlphaFoldDB" id="A0AAV9M8M4"/>
<comment type="caution">
    <text evidence="1">The sequence shown here is derived from an EMBL/GenBank/DDBJ whole genome shotgun (WGS) entry which is preliminary data.</text>
</comment>
<name>A0AAV9M8M4_9SOLN</name>
<dbReference type="EMBL" id="JAWPEI010000002">
    <property type="protein sequence ID" value="KAK4733220.1"/>
    <property type="molecule type" value="Genomic_DNA"/>
</dbReference>
<protein>
    <submittedName>
        <fullName evidence="1">Uncharacterized protein</fullName>
    </submittedName>
</protein>
<gene>
    <name evidence="1" type="ORF">R3W88_007481</name>
</gene>
<reference evidence="1 2" key="1">
    <citation type="submission" date="2023-10" db="EMBL/GenBank/DDBJ databases">
        <title>Genome-Wide Identification Analysis in wild type Solanum Pinnatisectum Reveals Some Genes Defensing Phytophthora Infestans.</title>
        <authorList>
            <person name="Sun C."/>
        </authorList>
    </citation>
    <scope>NUCLEOTIDE SEQUENCE [LARGE SCALE GENOMIC DNA]</scope>
    <source>
        <strain evidence="1">LQN</strain>
        <tissue evidence="1">Leaf</tissue>
    </source>
</reference>
<organism evidence="1 2">
    <name type="scientific">Solanum pinnatisectum</name>
    <name type="common">tansyleaf nightshade</name>
    <dbReference type="NCBI Taxonomy" id="50273"/>
    <lineage>
        <taxon>Eukaryota</taxon>
        <taxon>Viridiplantae</taxon>
        <taxon>Streptophyta</taxon>
        <taxon>Embryophyta</taxon>
        <taxon>Tracheophyta</taxon>
        <taxon>Spermatophyta</taxon>
        <taxon>Magnoliopsida</taxon>
        <taxon>eudicotyledons</taxon>
        <taxon>Gunneridae</taxon>
        <taxon>Pentapetalae</taxon>
        <taxon>asterids</taxon>
        <taxon>lamiids</taxon>
        <taxon>Solanales</taxon>
        <taxon>Solanaceae</taxon>
        <taxon>Solanoideae</taxon>
        <taxon>Solaneae</taxon>
        <taxon>Solanum</taxon>
    </lineage>
</organism>